<dbReference type="EMBL" id="FN653037">
    <property type="protein sequence ID" value="CBY09364.1"/>
    <property type="molecule type" value="Genomic_DNA"/>
</dbReference>
<comment type="catalytic activity">
    <reaction evidence="6">
        <text>Couples ATP hydrolysis with the unwinding of duplex DNA by translocating in the 3'-5' direction.</text>
        <dbReference type="EC" id="5.6.2.4"/>
    </reaction>
</comment>
<sequence>MPSPELELSENNIQVDIPASNLGAVKEEAIVAEEEAVKIEHDDEEAVKIEFDASESAQPVNGVSQPTESSDFCSAGKNIPKFSKAISPKKDQPSTSKETMFVDSDSNDGYEQPVRKQDNNDFDLVIFDSDDEEAKSPLKTEIVAGSSGLAVQKNDSNSMQTVELLTQTVEKRGKAEIEAEPVLDDEDEELRKIIELSKQTAKEEEKRRSQCLPVKEKQPKGRKLKRAVIYDSNEESEDDQPRRKSINKRKRSVLSSDEDDEENCDSAGSLEDILQDLASDEDDTSIRIKQHSEKKVSPKKKAKRETKKKNVFLDSQAGGNKSALDLDEDEFDSEMDDFIDDSELPDTQSPIQSDEERTCSSTRLQQVSEIFDDSDNNEEDEQPCTSLASSRPSAKREGRSERKHQDAYVKLESKPTIKKKPLSTKKEETETKKPISQQSCLPAKKEHDLPLDFEPILEELEEPNAGISTTIVVEDLERTGTVEARMALKRIFGYDMYRPSQWKLINGVCRGEDQLGIMATGYGKSICFQMPSILLKKLTICISPLISLMKDQTMKLETFGVKAGLLGSSAKKADIKRVYESIDSQELRVLYLTPEFSVNNIDKIRDIHQRHAICCFAIDECHCVSQWGHDFRDEYRKLHKLRLVDRKIPFLAMTATATPAVRDDIAKNLRLISVCSIQYRCLVQTREVLIGGISIHNRNSKKLQFVGCTIIYCRSREVTEMVAKELKKYCGHSKIGAYHAGLPEKTKVVTHEGFIDSSIDCVVATIAFGMGVDKGNVRYVIHNEPPGTPESYYQEIGRAGRDGLQSEAHLIYSKKGIGKMAYFARLEKDFDRAQLMRGNAKKMETYINTQQCRRLPLLRHFDPDATSSVTATPKCCDNCERGNTTGFYEVKEEANFGPEAAIVFECLAEFPSKPSRTMLQLHIRGSKASKLNPEMQSKPSWGKGKEKANDYWKELIFALIAGDYLAETECYNSMGYGHAVLMMTPKGNGWLQRFRRDRIGVELLLPQSERLSGTKSSKATTKNQSLKAAAEKKEELPEMSIPGLDHKWLERFMEGPWKKQKTIEEDKQEKRSCRDLFAALANKNKEKPASLILTAKKLKDLCLYRPSSVNNWAQITGFTRNEADAHSDMIDLIKNFCEERNLSMNKQAAPVLSDQKLPNLFHELDGKQKALPIRPQGSRTFFWIIFNIF</sequence>
<dbReference type="NCBIfam" id="TIGR00614">
    <property type="entry name" value="recQ_fam"/>
    <property type="match status" value="1"/>
</dbReference>
<comment type="similarity">
    <text evidence="1">Belongs to the helicase family. RecQ subfamily.</text>
</comment>
<dbReference type="InterPro" id="IPR044876">
    <property type="entry name" value="HRDC_dom_sf"/>
</dbReference>
<organism evidence="11">
    <name type="scientific">Oikopleura dioica</name>
    <name type="common">Tunicate</name>
    <dbReference type="NCBI Taxonomy" id="34765"/>
    <lineage>
        <taxon>Eukaryota</taxon>
        <taxon>Metazoa</taxon>
        <taxon>Chordata</taxon>
        <taxon>Tunicata</taxon>
        <taxon>Appendicularia</taxon>
        <taxon>Copelata</taxon>
        <taxon>Oikopleuridae</taxon>
        <taxon>Oikopleura</taxon>
    </lineage>
</organism>
<protein>
    <recommendedName>
        <fullName evidence="7">DNA 3'-5' helicase</fullName>
        <ecNumber evidence="7">5.6.2.4</ecNumber>
    </recommendedName>
</protein>
<evidence type="ECO:0000256" key="7">
    <source>
        <dbReference type="ARBA" id="ARBA00034808"/>
    </source>
</evidence>
<dbReference type="Pfam" id="PF00271">
    <property type="entry name" value="Helicase_C"/>
    <property type="match status" value="1"/>
</dbReference>
<feature type="compositionally biased region" description="Basic and acidic residues" evidence="8">
    <location>
        <begin position="394"/>
        <end position="415"/>
    </location>
</feature>
<dbReference type="SUPFAM" id="SSF47819">
    <property type="entry name" value="HRDC-like"/>
    <property type="match status" value="1"/>
</dbReference>
<dbReference type="PROSITE" id="PS51194">
    <property type="entry name" value="HELICASE_CTER"/>
    <property type="match status" value="1"/>
</dbReference>
<evidence type="ECO:0000256" key="5">
    <source>
        <dbReference type="ARBA" id="ARBA00022840"/>
    </source>
</evidence>
<evidence type="ECO:0000256" key="4">
    <source>
        <dbReference type="ARBA" id="ARBA00022806"/>
    </source>
</evidence>
<proteinExistence type="inferred from homology"/>
<feature type="compositionally biased region" description="Basic and acidic residues" evidence="8">
    <location>
        <begin position="284"/>
        <end position="296"/>
    </location>
</feature>
<feature type="compositionally biased region" description="Basic and acidic residues" evidence="8">
    <location>
        <begin position="424"/>
        <end position="433"/>
    </location>
</feature>
<dbReference type="GO" id="GO:0000724">
    <property type="term" value="P:double-strand break repair via homologous recombination"/>
    <property type="evidence" value="ECO:0007669"/>
    <property type="project" value="TreeGrafter"/>
</dbReference>
<dbReference type="GO" id="GO:0003676">
    <property type="term" value="F:nucleic acid binding"/>
    <property type="evidence" value="ECO:0007669"/>
    <property type="project" value="InterPro"/>
</dbReference>
<dbReference type="FunFam" id="3.40.50.300:FF:001389">
    <property type="entry name" value="ATP-dependent DNA helicase RecQ"/>
    <property type="match status" value="1"/>
</dbReference>
<evidence type="ECO:0000256" key="6">
    <source>
        <dbReference type="ARBA" id="ARBA00034617"/>
    </source>
</evidence>
<dbReference type="GO" id="GO:0005694">
    <property type="term" value="C:chromosome"/>
    <property type="evidence" value="ECO:0007669"/>
    <property type="project" value="TreeGrafter"/>
</dbReference>
<keyword evidence="2" id="KW-0547">Nucleotide-binding</keyword>
<dbReference type="InterPro" id="IPR004589">
    <property type="entry name" value="DNA_helicase_ATP-dep_RecQ"/>
</dbReference>
<reference evidence="11" key="1">
    <citation type="journal article" date="2010" name="Science">
        <title>Plasticity of animal genome architecture unmasked by rapid evolution of a pelagic tunicate.</title>
        <authorList>
            <person name="Denoeud F."/>
            <person name="Henriet S."/>
            <person name="Mungpakdee S."/>
            <person name="Aury J.M."/>
            <person name="Da Silva C."/>
            <person name="Brinkmann H."/>
            <person name="Mikhaleva J."/>
            <person name="Olsen L.C."/>
            <person name="Jubin C."/>
            <person name="Canestro C."/>
            <person name="Bouquet J.M."/>
            <person name="Danks G."/>
            <person name="Poulain J."/>
            <person name="Campsteijn C."/>
            <person name="Adamski M."/>
            <person name="Cross I."/>
            <person name="Yadetie F."/>
            <person name="Muffato M."/>
            <person name="Louis A."/>
            <person name="Butcher S."/>
            <person name="Tsagkogeorga G."/>
            <person name="Konrad A."/>
            <person name="Singh S."/>
            <person name="Jensen M.F."/>
            <person name="Cong E.H."/>
            <person name="Eikeseth-Otteraa H."/>
            <person name="Noel B."/>
            <person name="Anthouard V."/>
            <person name="Porcel B.M."/>
            <person name="Kachouri-Lafond R."/>
            <person name="Nishino A."/>
            <person name="Ugolini M."/>
            <person name="Chourrout P."/>
            <person name="Nishida H."/>
            <person name="Aasland R."/>
            <person name="Huzurbazar S."/>
            <person name="Westhof E."/>
            <person name="Delsuc F."/>
            <person name="Lehrach H."/>
            <person name="Reinhardt R."/>
            <person name="Weissenbach J."/>
            <person name="Roy S.W."/>
            <person name="Artiguenave F."/>
            <person name="Postlethwait J.H."/>
            <person name="Manak J.R."/>
            <person name="Thompson E.M."/>
            <person name="Jaillon O."/>
            <person name="Du Pasquier L."/>
            <person name="Boudinot P."/>
            <person name="Liberles D.A."/>
            <person name="Volff J.N."/>
            <person name="Philippe H."/>
            <person name="Lenhard B."/>
            <person name="Roest Crollius H."/>
            <person name="Wincker P."/>
            <person name="Chourrout D."/>
        </authorList>
    </citation>
    <scope>NUCLEOTIDE SEQUENCE [LARGE SCALE GENOMIC DNA]</scope>
</reference>
<dbReference type="PROSITE" id="PS50330">
    <property type="entry name" value="UIM"/>
    <property type="match status" value="1"/>
</dbReference>
<feature type="compositionally biased region" description="Basic residues" evidence="8">
    <location>
        <begin position="297"/>
        <end position="310"/>
    </location>
</feature>
<dbReference type="InParanoid" id="E4XCN9"/>
<dbReference type="GO" id="GO:0006260">
    <property type="term" value="P:DNA replication"/>
    <property type="evidence" value="ECO:0007669"/>
    <property type="project" value="InterPro"/>
</dbReference>
<dbReference type="PANTHER" id="PTHR13710:SF120">
    <property type="entry name" value="BIFUNCTIONAL 3'-5' EXONUCLEASE_ATP-DEPENDENT HELICASE WRN"/>
    <property type="match status" value="1"/>
</dbReference>
<feature type="region of interest" description="Disordered" evidence="8">
    <location>
        <begin position="1012"/>
        <end position="1034"/>
    </location>
</feature>
<evidence type="ECO:0000256" key="2">
    <source>
        <dbReference type="ARBA" id="ARBA00022741"/>
    </source>
</evidence>
<dbReference type="GO" id="GO:0005737">
    <property type="term" value="C:cytoplasm"/>
    <property type="evidence" value="ECO:0007669"/>
    <property type="project" value="TreeGrafter"/>
</dbReference>
<dbReference type="GO" id="GO:0009378">
    <property type="term" value="F:four-way junction helicase activity"/>
    <property type="evidence" value="ECO:0007669"/>
    <property type="project" value="TreeGrafter"/>
</dbReference>
<dbReference type="InterPro" id="IPR011545">
    <property type="entry name" value="DEAD/DEAH_box_helicase_dom"/>
</dbReference>
<feature type="domain" description="Helicase C-terminal" evidence="10">
    <location>
        <begin position="698"/>
        <end position="851"/>
    </location>
</feature>
<evidence type="ECO:0000256" key="3">
    <source>
        <dbReference type="ARBA" id="ARBA00022801"/>
    </source>
</evidence>
<feature type="compositionally biased region" description="Polar residues" evidence="8">
    <location>
        <begin position="383"/>
        <end position="392"/>
    </location>
</feature>
<feature type="compositionally biased region" description="Acidic residues" evidence="8">
    <location>
        <begin position="370"/>
        <end position="382"/>
    </location>
</feature>
<dbReference type="OrthoDB" id="10261556at2759"/>
<dbReference type="InterPro" id="IPR001650">
    <property type="entry name" value="Helicase_C-like"/>
</dbReference>
<dbReference type="SMART" id="SM00956">
    <property type="entry name" value="RQC"/>
    <property type="match status" value="1"/>
</dbReference>
<dbReference type="Pfam" id="PF09382">
    <property type="entry name" value="RQC"/>
    <property type="match status" value="1"/>
</dbReference>
<dbReference type="PROSITE" id="PS51192">
    <property type="entry name" value="HELICASE_ATP_BIND_1"/>
    <property type="match status" value="1"/>
</dbReference>
<dbReference type="InterPro" id="IPR010997">
    <property type="entry name" value="HRDC-like_sf"/>
</dbReference>
<feature type="compositionally biased region" description="Polar residues" evidence="8">
    <location>
        <begin position="359"/>
        <end position="368"/>
    </location>
</feature>
<evidence type="ECO:0000313" key="11">
    <source>
        <dbReference type="EMBL" id="CBY09364.1"/>
    </source>
</evidence>
<dbReference type="InterPro" id="IPR018982">
    <property type="entry name" value="RQC_domain"/>
</dbReference>
<evidence type="ECO:0000259" key="9">
    <source>
        <dbReference type="PROSITE" id="PS51192"/>
    </source>
</evidence>
<dbReference type="EC" id="5.6.2.4" evidence="7"/>
<dbReference type="Gene3D" id="3.40.50.300">
    <property type="entry name" value="P-loop containing nucleotide triphosphate hydrolases"/>
    <property type="match status" value="2"/>
</dbReference>
<evidence type="ECO:0000259" key="10">
    <source>
        <dbReference type="PROSITE" id="PS51194"/>
    </source>
</evidence>
<name>E4XCN9_OIKDI</name>
<dbReference type="InterPro" id="IPR003903">
    <property type="entry name" value="UIM_dom"/>
</dbReference>
<feature type="region of interest" description="Disordered" evidence="8">
    <location>
        <begin position="51"/>
        <end position="121"/>
    </location>
</feature>
<dbReference type="Gene3D" id="1.10.150.80">
    <property type="entry name" value="HRDC domain"/>
    <property type="match status" value="1"/>
</dbReference>
<dbReference type="GO" id="GO:0016787">
    <property type="term" value="F:hydrolase activity"/>
    <property type="evidence" value="ECO:0007669"/>
    <property type="project" value="UniProtKB-KW"/>
</dbReference>
<feature type="compositionally biased region" description="Polar residues" evidence="8">
    <location>
        <begin position="55"/>
        <end position="72"/>
    </location>
</feature>
<dbReference type="SUPFAM" id="SSF52540">
    <property type="entry name" value="P-loop containing nucleoside triphosphate hydrolases"/>
    <property type="match status" value="1"/>
</dbReference>
<dbReference type="SMART" id="SM00487">
    <property type="entry name" value="DEXDc"/>
    <property type="match status" value="1"/>
</dbReference>
<dbReference type="Pfam" id="PF16124">
    <property type="entry name" value="RecQ_Zn_bind"/>
    <property type="match status" value="1"/>
</dbReference>
<dbReference type="PANTHER" id="PTHR13710">
    <property type="entry name" value="DNA HELICASE RECQ FAMILY MEMBER"/>
    <property type="match status" value="1"/>
</dbReference>
<dbReference type="InterPro" id="IPR027417">
    <property type="entry name" value="P-loop_NTPase"/>
</dbReference>
<dbReference type="Pfam" id="PF00270">
    <property type="entry name" value="DEAD"/>
    <property type="match status" value="1"/>
</dbReference>
<feature type="compositionally biased region" description="Acidic residues" evidence="8">
    <location>
        <begin position="325"/>
        <end position="344"/>
    </location>
</feature>
<dbReference type="Proteomes" id="UP000001307">
    <property type="component" value="Unassembled WGS sequence"/>
</dbReference>
<dbReference type="FunCoup" id="E4XCN9">
    <property type="interactions" value="53"/>
</dbReference>
<keyword evidence="3" id="KW-0378">Hydrolase</keyword>
<evidence type="ECO:0000313" key="12">
    <source>
        <dbReference type="Proteomes" id="UP000001307"/>
    </source>
</evidence>
<dbReference type="GO" id="GO:0005524">
    <property type="term" value="F:ATP binding"/>
    <property type="evidence" value="ECO:0007669"/>
    <property type="project" value="UniProtKB-KW"/>
</dbReference>
<evidence type="ECO:0000256" key="8">
    <source>
        <dbReference type="SAM" id="MobiDB-lite"/>
    </source>
</evidence>
<dbReference type="GO" id="GO:0043138">
    <property type="term" value="F:3'-5' DNA helicase activity"/>
    <property type="evidence" value="ECO:0007669"/>
    <property type="project" value="UniProtKB-EC"/>
</dbReference>
<keyword evidence="5" id="KW-0067">ATP-binding</keyword>
<feature type="region of interest" description="Disordered" evidence="8">
    <location>
        <begin position="199"/>
        <end position="441"/>
    </location>
</feature>
<dbReference type="GO" id="GO:0005634">
    <property type="term" value="C:nucleus"/>
    <property type="evidence" value="ECO:0007669"/>
    <property type="project" value="TreeGrafter"/>
</dbReference>
<dbReference type="AlphaFoldDB" id="E4XCN9"/>
<accession>E4XCN9</accession>
<feature type="domain" description="Helicase ATP-binding" evidence="9">
    <location>
        <begin position="505"/>
        <end position="675"/>
    </location>
</feature>
<dbReference type="InterPro" id="IPR036388">
    <property type="entry name" value="WH-like_DNA-bd_sf"/>
</dbReference>
<dbReference type="Gene3D" id="1.10.10.10">
    <property type="entry name" value="Winged helix-like DNA-binding domain superfamily/Winged helix DNA-binding domain"/>
    <property type="match status" value="1"/>
</dbReference>
<dbReference type="InterPro" id="IPR032284">
    <property type="entry name" value="RecQ_Zn-bd"/>
</dbReference>
<keyword evidence="4" id="KW-0347">Helicase</keyword>
<keyword evidence="12" id="KW-1185">Reference proteome</keyword>
<dbReference type="CDD" id="cd17920">
    <property type="entry name" value="DEXHc_RecQ"/>
    <property type="match status" value="1"/>
</dbReference>
<dbReference type="SUPFAM" id="SSF46785">
    <property type="entry name" value="Winged helix' DNA-binding domain"/>
    <property type="match status" value="1"/>
</dbReference>
<gene>
    <name evidence="11" type="ORF">GSOID_T00007918001</name>
</gene>
<dbReference type="SMART" id="SM00490">
    <property type="entry name" value="HELICc"/>
    <property type="match status" value="1"/>
</dbReference>
<feature type="compositionally biased region" description="Basic residues" evidence="8">
    <location>
        <begin position="243"/>
        <end position="252"/>
    </location>
</feature>
<dbReference type="InterPro" id="IPR014001">
    <property type="entry name" value="Helicase_ATP-bd"/>
</dbReference>
<evidence type="ECO:0000256" key="1">
    <source>
        <dbReference type="ARBA" id="ARBA00005446"/>
    </source>
</evidence>
<feature type="compositionally biased region" description="Basic and acidic residues" evidence="8">
    <location>
        <begin position="199"/>
        <end position="219"/>
    </location>
</feature>
<dbReference type="InterPro" id="IPR036390">
    <property type="entry name" value="WH_DNA-bd_sf"/>
</dbReference>
<feature type="compositionally biased region" description="Polar residues" evidence="8">
    <location>
        <begin position="1012"/>
        <end position="1026"/>
    </location>
</feature>